<evidence type="ECO:0000256" key="2">
    <source>
        <dbReference type="ARBA" id="ARBA00011643"/>
    </source>
</evidence>
<dbReference type="RefSeq" id="WP_168883180.1">
    <property type="nucleotide sequence ID" value="NZ_JABAIL010000004.1"/>
</dbReference>
<dbReference type="InterPro" id="IPR002678">
    <property type="entry name" value="DUF34/NIF3"/>
</dbReference>
<gene>
    <name evidence="7" type="ORF">HGP29_14730</name>
</gene>
<evidence type="ECO:0000256" key="3">
    <source>
        <dbReference type="ARBA" id="ARBA00022112"/>
    </source>
</evidence>
<evidence type="ECO:0000313" key="7">
    <source>
        <dbReference type="EMBL" id="NLR92470.1"/>
    </source>
</evidence>
<dbReference type="SUPFAM" id="SSF102705">
    <property type="entry name" value="NIF3 (NGG1p interacting factor 3)-like"/>
    <property type="match status" value="1"/>
</dbReference>
<evidence type="ECO:0000313" key="8">
    <source>
        <dbReference type="Proteomes" id="UP000585050"/>
    </source>
</evidence>
<feature type="binding site" evidence="6">
    <location>
        <position position="331"/>
    </location>
    <ligand>
        <name>a divalent metal cation</name>
        <dbReference type="ChEBI" id="CHEBI:60240"/>
        <label>1</label>
    </ligand>
</feature>
<organism evidence="7 8">
    <name type="scientific">Flammeovirga agarivorans</name>
    <dbReference type="NCBI Taxonomy" id="2726742"/>
    <lineage>
        <taxon>Bacteria</taxon>
        <taxon>Pseudomonadati</taxon>
        <taxon>Bacteroidota</taxon>
        <taxon>Cytophagia</taxon>
        <taxon>Cytophagales</taxon>
        <taxon>Flammeovirgaceae</taxon>
        <taxon>Flammeovirga</taxon>
    </lineage>
</organism>
<dbReference type="PIRSF" id="PIRSF037489">
    <property type="entry name" value="UCP037489_NIF3_YqfO"/>
    <property type="match status" value="1"/>
</dbReference>
<feature type="binding site" evidence="6">
    <location>
        <position position="103"/>
    </location>
    <ligand>
        <name>a divalent metal cation</name>
        <dbReference type="ChEBI" id="CHEBI:60240"/>
        <label>1</label>
    </ligand>
</feature>
<dbReference type="AlphaFoldDB" id="A0A7X8SLQ2"/>
<comment type="similarity">
    <text evidence="1 5">Belongs to the GTP cyclohydrolase I type 2/NIF3 family.</text>
</comment>
<name>A0A7X8SLQ2_9BACT</name>
<keyword evidence="4 5" id="KW-0479">Metal-binding</keyword>
<evidence type="ECO:0000256" key="5">
    <source>
        <dbReference type="PIRNR" id="PIRNR037489"/>
    </source>
</evidence>
<proteinExistence type="inferred from homology"/>
<dbReference type="PANTHER" id="PTHR13799">
    <property type="entry name" value="NGG1 INTERACTING FACTOR 3"/>
    <property type="match status" value="1"/>
</dbReference>
<dbReference type="Proteomes" id="UP000585050">
    <property type="component" value="Unassembled WGS sequence"/>
</dbReference>
<dbReference type="Gene3D" id="3.30.70.120">
    <property type="match status" value="1"/>
</dbReference>
<dbReference type="FunFam" id="3.40.1390.30:FF:000001">
    <property type="entry name" value="GTP cyclohydrolase 1 type 2"/>
    <property type="match status" value="1"/>
</dbReference>
<dbReference type="GO" id="GO:0046872">
    <property type="term" value="F:metal ion binding"/>
    <property type="evidence" value="ECO:0007669"/>
    <property type="project" value="UniProtKB-UniRule"/>
</dbReference>
<comment type="subunit">
    <text evidence="2">Homohexamer.</text>
</comment>
<feature type="binding site" evidence="6">
    <location>
        <position position="64"/>
    </location>
    <ligand>
        <name>a divalent metal cation</name>
        <dbReference type="ChEBI" id="CHEBI:60240"/>
        <label>2</label>
    </ligand>
</feature>
<protein>
    <recommendedName>
        <fullName evidence="3 5">GTP cyclohydrolase 1 type 2 homolog</fullName>
    </recommendedName>
</protein>
<evidence type="ECO:0000256" key="1">
    <source>
        <dbReference type="ARBA" id="ARBA00006964"/>
    </source>
</evidence>
<reference evidence="7 8" key="1">
    <citation type="submission" date="2020-04" db="EMBL/GenBank/DDBJ databases">
        <title>Flammeovirga sp. SR4, a novel species isolated from seawater.</title>
        <authorList>
            <person name="Wang X."/>
        </authorList>
    </citation>
    <scope>NUCLEOTIDE SEQUENCE [LARGE SCALE GENOMIC DNA]</scope>
    <source>
        <strain evidence="7 8">SR4</strain>
    </source>
</reference>
<dbReference type="NCBIfam" id="TIGR00486">
    <property type="entry name" value="YbgI_SA1388"/>
    <property type="match status" value="1"/>
</dbReference>
<comment type="caution">
    <text evidence="7">The sequence shown here is derived from an EMBL/GenBank/DDBJ whole genome shotgun (WGS) entry which is preliminary data.</text>
</comment>
<dbReference type="InterPro" id="IPR036069">
    <property type="entry name" value="DUF34/NIF3_sf"/>
</dbReference>
<feature type="binding site" evidence="6">
    <location>
        <position position="327"/>
    </location>
    <ligand>
        <name>a divalent metal cation</name>
        <dbReference type="ChEBI" id="CHEBI:60240"/>
        <label>1</label>
    </ligand>
</feature>
<evidence type="ECO:0000256" key="4">
    <source>
        <dbReference type="ARBA" id="ARBA00022723"/>
    </source>
</evidence>
<keyword evidence="8" id="KW-1185">Reference proteome</keyword>
<dbReference type="InterPro" id="IPR017221">
    <property type="entry name" value="DUF34/NIF3_bac"/>
</dbReference>
<dbReference type="EMBL" id="JABAIL010000004">
    <property type="protein sequence ID" value="NLR92470.1"/>
    <property type="molecule type" value="Genomic_DNA"/>
</dbReference>
<dbReference type="Pfam" id="PF01784">
    <property type="entry name" value="DUF34_NIF3"/>
    <property type="match status" value="1"/>
</dbReference>
<sequence>MKVKNIVNLLEQLAPSQYQESYDNAGLITGSGHDEVTGILVSLDCTEEIVDEAIEKNCNLIVAHHPIVFKGLKRFNGKNYVERTIIKAIKNDISIYAIHTNLDNMSHGVNYKISSLLGLKNLNILSPTKNNIQKLSVFVPSGNVDKVANALADAGAGIIGDYTSCSFRTEGTGTFKGNDSSNPTLGNKNTLEKIKEVKIEVQFNAHLKGKVLSAMHQSHPYEEVAYHITPLEITNTSIGSGMYGTLPQPIPVNDFLSKVKETFKCGTIRHTKVLKDTISKVAVCGGAGSFLLRNAIGVNADIFITGDFKYHEFFDAEDRIMIADIGHFESEQFTSDILIDYLKDQIENHKIYKTEVNTNPIQYFA</sequence>
<feature type="binding site" evidence="6">
    <location>
        <position position="65"/>
    </location>
    <ligand>
        <name>a divalent metal cation</name>
        <dbReference type="ChEBI" id="CHEBI:60240"/>
        <label>1</label>
    </ligand>
</feature>
<evidence type="ECO:0000256" key="6">
    <source>
        <dbReference type="PIRSR" id="PIRSR602678-1"/>
    </source>
</evidence>
<accession>A0A7X8SLQ2</accession>
<dbReference type="PANTHER" id="PTHR13799:SF14">
    <property type="entry name" value="GTP CYCLOHYDROLASE 1 TYPE 2 HOMOLOG"/>
    <property type="match status" value="1"/>
</dbReference>
<dbReference type="Gene3D" id="3.40.1390.30">
    <property type="entry name" value="NIF3 (NGG1p interacting factor 3)-like"/>
    <property type="match status" value="1"/>
</dbReference>
<dbReference type="GO" id="GO:0005737">
    <property type="term" value="C:cytoplasm"/>
    <property type="evidence" value="ECO:0007669"/>
    <property type="project" value="TreeGrafter"/>
</dbReference>
<dbReference type="InterPro" id="IPR015867">
    <property type="entry name" value="N-reg_PII/ATP_PRibTrfase_C"/>
</dbReference>